<dbReference type="OrthoDB" id="420144at2759"/>
<feature type="region of interest" description="Disordered" evidence="1">
    <location>
        <begin position="1"/>
        <end position="28"/>
    </location>
</feature>
<accession>A0A812MZ34</accession>
<dbReference type="EMBL" id="CAJNDS010001935">
    <property type="protein sequence ID" value="CAE7290244.1"/>
    <property type="molecule type" value="Genomic_DNA"/>
</dbReference>
<dbReference type="Proteomes" id="UP000604046">
    <property type="component" value="Unassembled WGS sequence"/>
</dbReference>
<comment type="caution">
    <text evidence="2">The sequence shown here is derived from an EMBL/GenBank/DDBJ whole genome shotgun (WGS) entry which is preliminary data.</text>
</comment>
<protein>
    <submittedName>
        <fullName evidence="2">Uncharacterized protein</fullName>
    </submittedName>
</protein>
<organism evidence="2 3">
    <name type="scientific">Symbiodinium natans</name>
    <dbReference type="NCBI Taxonomy" id="878477"/>
    <lineage>
        <taxon>Eukaryota</taxon>
        <taxon>Sar</taxon>
        <taxon>Alveolata</taxon>
        <taxon>Dinophyceae</taxon>
        <taxon>Suessiales</taxon>
        <taxon>Symbiodiniaceae</taxon>
        <taxon>Symbiodinium</taxon>
    </lineage>
</organism>
<gene>
    <name evidence="2" type="ORF">SNAT2548_LOCUS15314</name>
</gene>
<evidence type="ECO:0000313" key="2">
    <source>
        <dbReference type="EMBL" id="CAE7290244.1"/>
    </source>
</evidence>
<evidence type="ECO:0000256" key="1">
    <source>
        <dbReference type="SAM" id="MobiDB-lite"/>
    </source>
</evidence>
<dbReference type="AlphaFoldDB" id="A0A812MZ34"/>
<evidence type="ECO:0000313" key="3">
    <source>
        <dbReference type="Proteomes" id="UP000604046"/>
    </source>
</evidence>
<feature type="compositionally biased region" description="Basic residues" evidence="1">
    <location>
        <begin position="1"/>
        <end position="11"/>
    </location>
</feature>
<sequence>MSSWKQQRRRERLSTLATHQHGYPSDAQHQLKKVELARRLESGTPQFGYTAVSQRRVGGRGVLLDARNFRWVGSRKTGPVVLQTRGLRRFRILSLRSEVVKQGSDPLYLATIQMLADRDISRLCTGAGEHPAPETIWGQIYVQTGGGLGFASYHFHHPDECYISYESALSKTFPELDNGSQPPPKKYFEEASYDPRTRTFKGVIDWSPTSWQGDQKWVYNMTFSADLDSIVGGSVHAIPANQAKQAKDLQFGVNLQYHLLRLGMDTADAVKEALLQSGSQLFEGFWPEVVGDFGALELSPMVKSLLPVTVGVLATLLLPFIMKTTRVCLGTLYDLLELCCKWVYGRASLPKCCGRSKGARRTLGGQAEEEKESAADPRAQTQTLLDYLAPLHDMVAPLADTYLKPILEKVENVKVLLTNLLQTFQEMDVKATLATMTTQLETSKTKVLSEIRQAFQEADLKTKFSAITSQIEGSRNKLVAEFKQSFQDMSKLVASPPDLTANFAALKAQIEEVRVKLVAATQLAAQEIKQHVQGALGTATTSPGSTTSSTTSPELKECRDDLSKLAQTLQTIQDQTLQIQADIKLLNSRVSQGFDKASSEAASSHGTLNSQLKGNHSYMKGMKESLDSILHRTDAQEPRGWQVKHVDDMGKLGLLLAEIKEALTDLTERVDGQETSLVNLVGKLGRQENQAHAHEQKHEAIYDILKDMTGRLGRQENQTAANEQKWDAIFDVLKEMLDRMGARQMRGQGQFAPLAPNMQDPRMADMMSPIPGGLPSVRPIQIAPLVNQPYPQPPPQVSQTQQGPMVPPGPMSPAQRAEALRAALDYITPAPGQ</sequence>
<proteinExistence type="predicted"/>
<name>A0A812MZ34_9DINO</name>
<keyword evidence="3" id="KW-1185">Reference proteome</keyword>
<reference evidence="2" key="1">
    <citation type="submission" date="2021-02" db="EMBL/GenBank/DDBJ databases">
        <authorList>
            <person name="Dougan E. K."/>
            <person name="Rhodes N."/>
            <person name="Thang M."/>
            <person name="Chan C."/>
        </authorList>
    </citation>
    <scope>NUCLEOTIDE SEQUENCE</scope>
</reference>
<feature type="region of interest" description="Disordered" evidence="1">
    <location>
        <begin position="785"/>
        <end position="819"/>
    </location>
</feature>